<feature type="compositionally biased region" description="Polar residues" evidence="1">
    <location>
        <begin position="675"/>
        <end position="684"/>
    </location>
</feature>
<proteinExistence type="predicted"/>
<dbReference type="AlphaFoldDB" id="A0A840C3S1"/>
<dbReference type="EMBL" id="JACIEN010000003">
    <property type="protein sequence ID" value="MBB4017586.1"/>
    <property type="molecule type" value="Genomic_DNA"/>
</dbReference>
<sequence length="714" mass="79443">MDDFAETVWLDKTEEGSQYGSTPVKVPDDAEKAAPAQLALIEQWIERVKHAKRYFEKDFERMDKCEQLATDGAEQEWIAGNNYTVPVTNRHINLAVAALYARNPTIVAKRRKRLQFQLWDGNPETLIAAMQAAQGGVDPATGMVQLPDPNAIALVQEVQQAKQYNQMVERMGKTMEILSMYFFNEQTHGYKEEFKQLVRRAKTTGVGYVKLGFQRILQKRPDVIGKIQDVTDEMAAIQAAMQDAAEGKLEADSARLGELETMLQALQQEPDLIVREGPVFDFPRSKEIIIDPKCRNLRTLAGARWLAHEFEMTPEEIKETYGIDVGTAYTSYDPAGNGINIDSTAGKDCRGVAKVWEVQDSRTQTVFTICDGYPNWLKAPAPPDVKIDRFFTVFPLVFNQVENSKKLYPPSDVWLMRHPQQEYNRARQGLREHRQANRPKYAVAKGKFEETDLQKLENHPSSAILALKGLGINDKVENYIQRIPLVSIDPSQYEVEGVFSDILRVVGSQEANFGATQRDVTATQSSIAEQSRTATIADYVDDLDDMLTQLSRGLGQLMLLEMSKEKVVEIVGPGAVWPEQMLTREQVVQDLFLDIQAGSSGRPNQAAELAKWERATPLLIQIPGIGPKPIARKLSELLDIDLDELYIEGLPSIMALNAMAGKQAQPGTGDPANDPNAQGDQGAQNARRPPQNEPGPQPAYPAPASGLAPMQNAA</sequence>
<evidence type="ECO:0000256" key="1">
    <source>
        <dbReference type="SAM" id="MobiDB-lite"/>
    </source>
</evidence>
<comment type="caution">
    <text evidence="2">The sequence shown here is derived from an EMBL/GenBank/DDBJ whole genome shotgun (WGS) entry which is preliminary data.</text>
</comment>
<dbReference type="RefSeq" id="WP_183316897.1">
    <property type="nucleotide sequence ID" value="NZ_JACIEN010000003.1"/>
</dbReference>
<dbReference type="Proteomes" id="UP000577362">
    <property type="component" value="Unassembled WGS sequence"/>
</dbReference>
<feature type="compositionally biased region" description="Pro residues" evidence="1">
    <location>
        <begin position="691"/>
        <end position="701"/>
    </location>
</feature>
<gene>
    <name evidence="2" type="ORF">GGR16_002620</name>
</gene>
<evidence type="ECO:0000313" key="2">
    <source>
        <dbReference type="EMBL" id="MBB4017586.1"/>
    </source>
</evidence>
<reference evidence="2 3" key="1">
    <citation type="submission" date="2020-08" db="EMBL/GenBank/DDBJ databases">
        <title>Genomic Encyclopedia of Type Strains, Phase IV (KMG-IV): sequencing the most valuable type-strain genomes for metagenomic binning, comparative biology and taxonomic classification.</title>
        <authorList>
            <person name="Goeker M."/>
        </authorList>
    </citation>
    <scope>NUCLEOTIDE SEQUENCE [LARGE SCALE GENOMIC DNA]</scope>
    <source>
        <strain evidence="2 3">DSM 103737</strain>
    </source>
</reference>
<protein>
    <submittedName>
        <fullName evidence="2">Uncharacterized protein</fullName>
    </submittedName>
</protein>
<name>A0A840C3S1_9HYPH</name>
<keyword evidence="3" id="KW-1185">Reference proteome</keyword>
<accession>A0A840C3S1</accession>
<organism evidence="2 3">
    <name type="scientific">Chelatococcus caeni</name>
    <dbReference type="NCBI Taxonomy" id="1348468"/>
    <lineage>
        <taxon>Bacteria</taxon>
        <taxon>Pseudomonadati</taxon>
        <taxon>Pseudomonadota</taxon>
        <taxon>Alphaproteobacteria</taxon>
        <taxon>Hyphomicrobiales</taxon>
        <taxon>Chelatococcaceae</taxon>
        <taxon>Chelatococcus</taxon>
    </lineage>
</organism>
<feature type="region of interest" description="Disordered" evidence="1">
    <location>
        <begin position="662"/>
        <end position="714"/>
    </location>
</feature>
<evidence type="ECO:0000313" key="3">
    <source>
        <dbReference type="Proteomes" id="UP000577362"/>
    </source>
</evidence>